<feature type="transmembrane region" description="Helical" evidence="1">
    <location>
        <begin position="30"/>
        <end position="50"/>
    </location>
</feature>
<dbReference type="EMBL" id="CZRL01000120">
    <property type="protein sequence ID" value="CUS55047.1"/>
    <property type="molecule type" value="Genomic_DNA"/>
</dbReference>
<protein>
    <submittedName>
        <fullName evidence="2">Uncharacterized protein</fullName>
    </submittedName>
</protein>
<keyword evidence="1" id="KW-0472">Membrane</keyword>
<gene>
    <name evidence="2" type="ORF">MGWOODY_XGa2115</name>
</gene>
<organism evidence="2">
    <name type="scientific">hydrothermal vent metagenome</name>
    <dbReference type="NCBI Taxonomy" id="652676"/>
    <lineage>
        <taxon>unclassified sequences</taxon>
        <taxon>metagenomes</taxon>
        <taxon>ecological metagenomes</taxon>
    </lineage>
</organism>
<keyword evidence="1" id="KW-1133">Transmembrane helix</keyword>
<name>A0A160TX25_9ZZZZ</name>
<dbReference type="AlphaFoldDB" id="A0A160TX25"/>
<keyword evidence="1" id="KW-0812">Transmembrane</keyword>
<proteinExistence type="predicted"/>
<reference evidence="2" key="1">
    <citation type="submission" date="2015-10" db="EMBL/GenBank/DDBJ databases">
        <authorList>
            <person name="Gilbert D.G."/>
        </authorList>
    </citation>
    <scope>NUCLEOTIDE SEQUENCE</scope>
</reference>
<sequence length="59" mass="6418">MAISMDSIEMSDIPIAVLNAETMVICRDRMMVSSAIEVSMPLIIAINMMASVDQLMPVS</sequence>
<evidence type="ECO:0000256" key="1">
    <source>
        <dbReference type="SAM" id="Phobius"/>
    </source>
</evidence>
<accession>A0A160TX25</accession>
<evidence type="ECO:0000313" key="2">
    <source>
        <dbReference type="EMBL" id="CUS55047.1"/>
    </source>
</evidence>